<gene>
    <name evidence="1" type="ORF">ENH64_02815</name>
</gene>
<evidence type="ECO:0000313" key="1">
    <source>
        <dbReference type="EMBL" id="HDZ55392.1"/>
    </source>
</evidence>
<dbReference type="Proteomes" id="UP000885703">
    <property type="component" value="Unassembled WGS sequence"/>
</dbReference>
<protein>
    <submittedName>
        <fullName evidence="1">Uncharacterized protein</fullName>
    </submittedName>
</protein>
<dbReference type="EMBL" id="DRFO01000012">
    <property type="protein sequence ID" value="HDZ55392.1"/>
    <property type="molecule type" value="Genomic_DNA"/>
</dbReference>
<dbReference type="AlphaFoldDB" id="A0A7V1BLG1"/>
<accession>A0A7V1BLG1</accession>
<sequence>MVAGPVYGRDRTSVQSRRLRHDYPSATGLAVADRMRDPQTWEAVKASNPVADPEAKSKIDRLLNQPEYLLAMATTSLAADLQTMADASLRVTLAFLMLEEVESDFPKAAEITRDIMRELLSASYAVVKSTTLAIHERQSGHKRSLVKMHSAHDSKVERAQAIATDLWRSAEYATMRIGSMTEEVYSRMYEEGFAKVLPEKDRVRDWIKPVAPSFARKGGRPPKPSRL</sequence>
<comment type="caution">
    <text evidence="1">The sequence shown here is derived from an EMBL/GenBank/DDBJ whole genome shotgun (WGS) entry which is preliminary data.</text>
</comment>
<name>A0A7V1BLG1_9GAMM</name>
<organism evidence="1">
    <name type="scientific">Halopseudomonas xinjiangensis</name>
    <dbReference type="NCBI Taxonomy" id="487184"/>
    <lineage>
        <taxon>Bacteria</taxon>
        <taxon>Pseudomonadati</taxon>
        <taxon>Pseudomonadota</taxon>
        <taxon>Gammaproteobacteria</taxon>
        <taxon>Pseudomonadales</taxon>
        <taxon>Pseudomonadaceae</taxon>
        <taxon>Halopseudomonas</taxon>
    </lineage>
</organism>
<proteinExistence type="predicted"/>
<reference evidence="1" key="1">
    <citation type="journal article" date="2020" name="mSystems">
        <title>Genome- and Community-Level Interaction Insights into Carbon Utilization and Element Cycling Functions of Hydrothermarchaeota in Hydrothermal Sediment.</title>
        <authorList>
            <person name="Zhou Z."/>
            <person name="Liu Y."/>
            <person name="Xu W."/>
            <person name="Pan J."/>
            <person name="Luo Z.H."/>
            <person name="Li M."/>
        </authorList>
    </citation>
    <scope>NUCLEOTIDE SEQUENCE [LARGE SCALE GENOMIC DNA]</scope>
    <source>
        <strain evidence="1">HyVt-324</strain>
    </source>
</reference>